<dbReference type="InterPro" id="IPR036259">
    <property type="entry name" value="MFS_trans_sf"/>
</dbReference>
<dbReference type="Gene3D" id="1.20.1250.20">
    <property type="entry name" value="MFS general substrate transporter like domains"/>
    <property type="match status" value="1"/>
</dbReference>
<evidence type="ECO:0000256" key="1">
    <source>
        <dbReference type="ARBA" id="ARBA00022475"/>
    </source>
</evidence>
<dbReference type="PATRIC" id="fig|1778263.3.peg.448"/>
<evidence type="ECO:0000256" key="3">
    <source>
        <dbReference type="ARBA" id="ARBA00022989"/>
    </source>
</evidence>
<evidence type="ECO:0000256" key="4">
    <source>
        <dbReference type="ARBA" id="ARBA00023136"/>
    </source>
</evidence>
<feature type="transmembrane region" description="Helical" evidence="5">
    <location>
        <begin position="12"/>
        <end position="33"/>
    </location>
</feature>
<keyword evidence="2 5" id="KW-0812">Transmembrane</keyword>
<keyword evidence="3 5" id="KW-1133">Transmembrane helix</keyword>
<dbReference type="PANTHER" id="PTHR23546">
    <property type="entry name" value="TRANSPORT PROTEIN"/>
    <property type="match status" value="1"/>
</dbReference>
<feature type="transmembrane region" description="Helical" evidence="5">
    <location>
        <begin position="45"/>
        <end position="66"/>
    </location>
</feature>
<dbReference type="PROSITE" id="PS50850">
    <property type="entry name" value="MFS"/>
    <property type="match status" value="1"/>
</dbReference>
<dbReference type="SUPFAM" id="SSF103473">
    <property type="entry name" value="MFS general substrate transporter"/>
    <property type="match status" value="1"/>
</dbReference>
<feature type="transmembrane region" description="Helical" evidence="5">
    <location>
        <begin position="345"/>
        <end position="367"/>
    </location>
</feature>
<dbReference type="Pfam" id="PF07690">
    <property type="entry name" value="MFS_1"/>
    <property type="match status" value="1"/>
</dbReference>
<feature type="transmembrane region" description="Helical" evidence="5">
    <location>
        <begin position="310"/>
        <end position="333"/>
    </location>
</feature>
<keyword evidence="1" id="KW-1003">Cell membrane</keyword>
<feature type="transmembrane region" description="Helical" evidence="5">
    <location>
        <begin position="251"/>
        <end position="274"/>
    </location>
</feature>
<feature type="domain" description="Major facilitator superfamily (MFS) profile" evidence="6">
    <location>
        <begin position="7"/>
        <end position="395"/>
    </location>
</feature>
<dbReference type="GO" id="GO:0022857">
    <property type="term" value="F:transmembrane transporter activity"/>
    <property type="evidence" value="ECO:0007669"/>
    <property type="project" value="InterPro"/>
</dbReference>
<keyword evidence="4 5" id="KW-0472">Membrane</keyword>
<dbReference type="PANTHER" id="PTHR23546:SF1">
    <property type="entry name" value="MEMBRANE PROTEIN"/>
    <property type="match status" value="1"/>
</dbReference>
<organism evidence="7 8">
    <name type="scientific">Candidatus Hoaglandella endobia</name>
    <dbReference type="NCBI Taxonomy" id="1778263"/>
    <lineage>
        <taxon>Bacteria</taxon>
        <taxon>Pseudomonadati</taxon>
        <taxon>Pseudomonadota</taxon>
        <taxon>Gammaproteobacteria</taxon>
        <taxon>Enterobacterales</taxon>
        <taxon>Enterobacteriaceae</taxon>
        <taxon>Candidatus Hoaglandella</taxon>
    </lineage>
</organism>
<proteinExistence type="predicted"/>
<feature type="transmembrane region" description="Helical" evidence="5">
    <location>
        <begin position="373"/>
        <end position="391"/>
    </location>
</feature>
<feature type="transmembrane region" description="Helical" evidence="5">
    <location>
        <begin position="73"/>
        <end position="101"/>
    </location>
</feature>
<dbReference type="EMBL" id="LN999835">
    <property type="protein sequence ID" value="CUX97362.1"/>
    <property type="molecule type" value="Genomic_DNA"/>
</dbReference>
<dbReference type="KEGG" id="hed:TPER_HE00452"/>
<keyword evidence="8" id="KW-1185">Reference proteome</keyword>
<sequence>MKGAPPLIRALLLTSLILTIGRGLTLPFLAIFLTQQRFMTPVQTGLVLGAGLTLAILLSLYGGYLVDSFPKTRLILCSMVCLGVSFFLLPLTASVIFLIILMALINFSYSLFSLSIKAILAEWLTVSDRIKAFSANHTLVNVGWAVGPPLSVAIAVKHPLSPFFLAGIISLMATLLLGKLLPNFGSTPQQKVEKSSSVTKQRYNFSQTLSILSRDWRFVWFILGGTLGSFVSSQFASCISQYLMIAFDPDFAYKVLGIILPINASIVVLLQYLISRNITREALMKWLTFGSIFFLCGLILIIFAQRSIQLWIIAIAIFSLGEIIFIPVEYIFVDFIAPTNLKGSYYGMQNISSLGGAVNPLLTGILLTYTPPITIFVVMMLATLLSLYLFLKGFLLAIKCSRTGE</sequence>
<accession>A0A143WUQ2</accession>
<feature type="transmembrane region" description="Helical" evidence="5">
    <location>
        <begin position="138"/>
        <end position="156"/>
    </location>
</feature>
<dbReference type="InterPro" id="IPR020846">
    <property type="entry name" value="MFS_dom"/>
</dbReference>
<gene>
    <name evidence="7" type="primary">sauU</name>
    <name evidence="7" type="ORF">TPER_HE00452</name>
</gene>
<evidence type="ECO:0000313" key="8">
    <source>
        <dbReference type="Proteomes" id="UP000095477"/>
    </source>
</evidence>
<evidence type="ECO:0000256" key="5">
    <source>
        <dbReference type="SAM" id="Phobius"/>
    </source>
</evidence>
<dbReference type="STRING" id="1778263.TPER_HE00452"/>
<feature type="transmembrane region" description="Helical" evidence="5">
    <location>
        <begin position="286"/>
        <end position="304"/>
    </location>
</feature>
<feature type="transmembrane region" description="Helical" evidence="5">
    <location>
        <begin position="218"/>
        <end position="245"/>
    </location>
</feature>
<protein>
    <submittedName>
        <fullName evidence="7">Putative sulfoacetate transporter SauU</fullName>
    </submittedName>
</protein>
<dbReference type="Proteomes" id="UP000095477">
    <property type="component" value="Chromosome I"/>
</dbReference>
<evidence type="ECO:0000259" key="6">
    <source>
        <dbReference type="PROSITE" id="PS50850"/>
    </source>
</evidence>
<evidence type="ECO:0000256" key="2">
    <source>
        <dbReference type="ARBA" id="ARBA00022692"/>
    </source>
</evidence>
<dbReference type="InterPro" id="IPR011701">
    <property type="entry name" value="MFS"/>
</dbReference>
<dbReference type="AlphaFoldDB" id="A0A143WUQ2"/>
<feature type="transmembrane region" description="Helical" evidence="5">
    <location>
        <begin position="162"/>
        <end position="181"/>
    </location>
</feature>
<reference evidence="8" key="1">
    <citation type="submission" date="2016-01" db="EMBL/GenBank/DDBJ databases">
        <authorList>
            <person name="Husnik F."/>
        </authorList>
    </citation>
    <scope>NUCLEOTIDE SEQUENCE [LARGE SCALE GENOMIC DNA]</scope>
</reference>
<evidence type="ECO:0000313" key="7">
    <source>
        <dbReference type="EMBL" id="CUX97362.1"/>
    </source>
</evidence>
<name>A0A143WUQ2_9ENTR</name>